<evidence type="ECO:0000313" key="2">
    <source>
        <dbReference type="EMBL" id="KAK7812836.1"/>
    </source>
</evidence>
<accession>A0AAW0IEJ8</accession>
<comment type="caution">
    <text evidence="2">The sequence shown here is derived from an EMBL/GenBank/DDBJ whole genome shotgun (WGS) entry which is preliminary data.</text>
</comment>
<keyword evidence="3" id="KW-1185">Reference proteome</keyword>
<evidence type="ECO:0000313" key="3">
    <source>
        <dbReference type="Proteomes" id="UP001488838"/>
    </source>
</evidence>
<dbReference type="EMBL" id="JBBHLL010000143">
    <property type="protein sequence ID" value="KAK7812836.1"/>
    <property type="molecule type" value="Genomic_DNA"/>
</dbReference>
<dbReference type="Proteomes" id="UP001488838">
    <property type="component" value="Unassembled WGS sequence"/>
</dbReference>
<name>A0AAW0IEJ8_MYOGA</name>
<proteinExistence type="predicted"/>
<evidence type="ECO:0000256" key="1">
    <source>
        <dbReference type="SAM" id="MobiDB-lite"/>
    </source>
</evidence>
<reference evidence="2 3" key="1">
    <citation type="journal article" date="2023" name="bioRxiv">
        <title>Conserved and derived expression patterns and positive selection on dental genes reveal complex evolutionary context of ever-growing rodent molars.</title>
        <authorList>
            <person name="Calamari Z.T."/>
            <person name="Song A."/>
            <person name="Cohen E."/>
            <person name="Akter M."/>
            <person name="Roy R.D."/>
            <person name="Hallikas O."/>
            <person name="Christensen M.M."/>
            <person name="Li P."/>
            <person name="Marangoni P."/>
            <person name="Jernvall J."/>
            <person name="Klein O.D."/>
        </authorList>
    </citation>
    <scope>NUCLEOTIDE SEQUENCE [LARGE SCALE GENOMIC DNA]</scope>
    <source>
        <strain evidence="2">V071</strain>
    </source>
</reference>
<feature type="region of interest" description="Disordered" evidence="1">
    <location>
        <begin position="1"/>
        <end position="79"/>
    </location>
</feature>
<sequence>MMSAQKRGEKSGRFRQHSEGWGCVETNNGSRKDAQPPEQQPTERSPPVRGSDLQNLVPLQEPNSPALGYSLRYHQDGDS</sequence>
<feature type="compositionally biased region" description="Basic and acidic residues" evidence="1">
    <location>
        <begin position="1"/>
        <end position="18"/>
    </location>
</feature>
<gene>
    <name evidence="2" type="ORF">U0070_025531</name>
</gene>
<protein>
    <submittedName>
        <fullName evidence="2">Uncharacterized protein</fullName>
    </submittedName>
</protein>
<organism evidence="2 3">
    <name type="scientific">Myodes glareolus</name>
    <name type="common">Bank vole</name>
    <name type="synonym">Clethrionomys glareolus</name>
    <dbReference type="NCBI Taxonomy" id="447135"/>
    <lineage>
        <taxon>Eukaryota</taxon>
        <taxon>Metazoa</taxon>
        <taxon>Chordata</taxon>
        <taxon>Craniata</taxon>
        <taxon>Vertebrata</taxon>
        <taxon>Euteleostomi</taxon>
        <taxon>Mammalia</taxon>
        <taxon>Eutheria</taxon>
        <taxon>Euarchontoglires</taxon>
        <taxon>Glires</taxon>
        <taxon>Rodentia</taxon>
        <taxon>Myomorpha</taxon>
        <taxon>Muroidea</taxon>
        <taxon>Cricetidae</taxon>
        <taxon>Arvicolinae</taxon>
        <taxon>Myodes</taxon>
    </lineage>
</organism>
<dbReference type="AlphaFoldDB" id="A0AAW0IEJ8"/>